<dbReference type="Proteomes" id="UP001272242">
    <property type="component" value="Unassembled WGS sequence"/>
</dbReference>
<comment type="caution">
    <text evidence="3">The sequence shown here is derived from an EMBL/GenBank/DDBJ whole genome shotgun (WGS) entry which is preliminary data.</text>
</comment>
<dbReference type="Pfam" id="PF07963">
    <property type="entry name" value="N_methyl"/>
    <property type="match status" value="1"/>
</dbReference>
<dbReference type="NCBIfam" id="TIGR04294">
    <property type="entry name" value="pre_pil_HX9DG"/>
    <property type="match status" value="1"/>
</dbReference>
<dbReference type="InterPro" id="IPR027558">
    <property type="entry name" value="Pre_pil_HX9DG_C"/>
</dbReference>
<gene>
    <name evidence="3" type="ORF">R5W23_000520</name>
</gene>
<dbReference type="PROSITE" id="PS00409">
    <property type="entry name" value="PROKAR_NTER_METHYL"/>
    <property type="match status" value="1"/>
</dbReference>
<keyword evidence="4" id="KW-1185">Reference proteome</keyword>
<feature type="transmembrane region" description="Helical" evidence="1">
    <location>
        <begin position="15"/>
        <end position="39"/>
    </location>
</feature>
<dbReference type="InterPro" id="IPR012902">
    <property type="entry name" value="N_methyl_site"/>
</dbReference>
<dbReference type="PANTHER" id="PTHR30093:SF2">
    <property type="entry name" value="TYPE II SECRETION SYSTEM PROTEIN H"/>
    <property type="match status" value="1"/>
</dbReference>
<organism evidence="3 4">
    <name type="scientific">Gemmata algarum</name>
    <dbReference type="NCBI Taxonomy" id="2975278"/>
    <lineage>
        <taxon>Bacteria</taxon>
        <taxon>Pseudomonadati</taxon>
        <taxon>Planctomycetota</taxon>
        <taxon>Planctomycetia</taxon>
        <taxon>Gemmatales</taxon>
        <taxon>Gemmataceae</taxon>
        <taxon>Gemmata</taxon>
    </lineage>
</organism>
<protein>
    <submittedName>
        <fullName evidence="3">DUF1559 domain-containing protein</fullName>
    </submittedName>
</protein>
<feature type="domain" description="DUF1559" evidence="2">
    <location>
        <begin position="40"/>
        <end position="294"/>
    </location>
</feature>
<evidence type="ECO:0000256" key="1">
    <source>
        <dbReference type="SAM" id="Phobius"/>
    </source>
</evidence>
<name>A0ABU5EY33_9BACT</name>
<dbReference type="RefSeq" id="WP_320686274.1">
    <property type="nucleotide sequence ID" value="NZ_JAXBLV010000110.1"/>
</dbReference>
<proteinExistence type="predicted"/>
<dbReference type="SUPFAM" id="SSF54523">
    <property type="entry name" value="Pili subunits"/>
    <property type="match status" value="1"/>
</dbReference>
<sequence length="313" mass="34365">MSLPFHSGRGHTPRGFTLIELLVVIAIIAILIGLLLPAVQKVREAAARMRCSNNVKQLILGMHNYASAVGNYPPAIKNDAKAVGDVFPGWGWGTLVLPYVEQDNLYRQLNPDAVPFGPQVGYGSITPTPLTQTRLSVFRCPSDPAPDQNPFRLEEADRQLGLSNYRAVCGTDSSGFFYANEDRNGIMWQNSKVTFTDVTDGTSNTVVIGECFFEQDKTKRKWAAIWAGHTGYYCSPDPAVGCGVRISDNMWHLDDSSAQINGTAPQSFGSRHHGGAYFGFADGSVRFFRNSADAATIKWLGCRNDGRVINYDF</sequence>
<accession>A0ABU5EY33</accession>
<keyword evidence="1" id="KW-0472">Membrane</keyword>
<evidence type="ECO:0000259" key="2">
    <source>
        <dbReference type="Pfam" id="PF07596"/>
    </source>
</evidence>
<evidence type="ECO:0000313" key="4">
    <source>
        <dbReference type="Proteomes" id="UP001272242"/>
    </source>
</evidence>
<dbReference type="NCBIfam" id="TIGR02532">
    <property type="entry name" value="IV_pilin_GFxxxE"/>
    <property type="match status" value="1"/>
</dbReference>
<dbReference type="Pfam" id="PF07596">
    <property type="entry name" value="SBP_bac_10"/>
    <property type="match status" value="1"/>
</dbReference>
<dbReference type="InterPro" id="IPR011453">
    <property type="entry name" value="DUF1559"/>
</dbReference>
<dbReference type="EMBL" id="JAXBLV010000110">
    <property type="protein sequence ID" value="MDY3559527.1"/>
    <property type="molecule type" value="Genomic_DNA"/>
</dbReference>
<dbReference type="PANTHER" id="PTHR30093">
    <property type="entry name" value="GENERAL SECRETION PATHWAY PROTEIN G"/>
    <property type="match status" value="1"/>
</dbReference>
<dbReference type="InterPro" id="IPR045584">
    <property type="entry name" value="Pilin-like"/>
</dbReference>
<dbReference type="Gene3D" id="3.30.700.10">
    <property type="entry name" value="Glycoprotein, Type 4 Pilin"/>
    <property type="match status" value="1"/>
</dbReference>
<keyword evidence="1" id="KW-0812">Transmembrane</keyword>
<evidence type="ECO:0000313" key="3">
    <source>
        <dbReference type="EMBL" id="MDY3559527.1"/>
    </source>
</evidence>
<keyword evidence="1" id="KW-1133">Transmembrane helix</keyword>
<reference evidence="4" key="1">
    <citation type="journal article" date="2023" name="Mar. Drugs">
        <title>Gemmata algarum, a Novel Planctomycete Isolated from an Algal Mat, Displays Antimicrobial Activity.</title>
        <authorList>
            <person name="Kumar G."/>
            <person name="Kallscheuer N."/>
            <person name="Kashif M."/>
            <person name="Ahamad S."/>
            <person name="Jagadeeshwari U."/>
            <person name="Pannikurungottu S."/>
            <person name="Haufschild T."/>
            <person name="Kabuu M."/>
            <person name="Sasikala C."/>
            <person name="Jogler C."/>
            <person name="Ramana C."/>
        </authorList>
    </citation>
    <scope>NUCLEOTIDE SEQUENCE [LARGE SCALE GENOMIC DNA]</scope>
    <source>
        <strain evidence="4">JC673</strain>
    </source>
</reference>